<organism evidence="3 4">
    <name type="scientific">Crotalaria pallida</name>
    <name type="common">Smooth rattlebox</name>
    <name type="synonym">Crotalaria striata</name>
    <dbReference type="NCBI Taxonomy" id="3830"/>
    <lineage>
        <taxon>Eukaryota</taxon>
        <taxon>Viridiplantae</taxon>
        <taxon>Streptophyta</taxon>
        <taxon>Embryophyta</taxon>
        <taxon>Tracheophyta</taxon>
        <taxon>Spermatophyta</taxon>
        <taxon>Magnoliopsida</taxon>
        <taxon>eudicotyledons</taxon>
        <taxon>Gunneridae</taxon>
        <taxon>Pentapetalae</taxon>
        <taxon>rosids</taxon>
        <taxon>fabids</taxon>
        <taxon>Fabales</taxon>
        <taxon>Fabaceae</taxon>
        <taxon>Papilionoideae</taxon>
        <taxon>50 kb inversion clade</taxon>
        <taxon>genistoids sensu lato</taxon>
        <taxon>core genistoids</taxon>
        <taxon>Crotalarieae</taxon>
        <taxon>Crotalaria</taxon>
    </lineage>
</organism>
<evidence type="ECO:0000313" key="4">
    <source>
        <dbReference type="Proteomes" id="UP001372338"/>
    </source>
</evidence>
<sequence length="372" mass="40938">MSGGRPLPLSFTLVVLSLGDLDLLLGNTTFTLSESGSKASYSTDSDYSTLDASDASSAAQYVLLFGESRKKQIEQRPPLSVHSSRSSSPTKPTTPFSSPDTRRQSKSPPLFILWEDIAFLVDFPHCTVPLMLRSEAGIETNHRIISGRRLLPKVLPLCFAPAKETEKDPLLTTGSDEGIRKTAWIGERGNLTALLIEKAWADPQPLAHSKIQMTNWLELQREKGESAHDAWKVGEESDSKPSAIDHSQHRHNLVAATSQAHQMQTWLLLALARPSTASTADAADRHVPSIAKEVAELVLWDLDSDFPYSSLNPMGNPSLSAPEPNESVWYAEASPSRTNSASKSALSYTSPYRMWDSKESKRTRQDSELLIL</sequence>
<feature type="signal peptide" evidence="2">
    <location>
        <begin position="1"/>
        <end position="26"/>
    </location>
</feature>
<evidence type="ECO:0000256" key="2">
    <source>
        <dbReference type="SAM" id="SignalP"/>
    </source>
</evidence>
<reference evidence="3 4" key="1">
    <citation type="submission" date="2024-01" db="EMBL/GenBank/DDBJ databases">
        <title>The genomes of 5 underutilized Papilionoideae crops provide insights into root nodulation and disease resistanc.</title>
        <authorList>
            <person name="Yuan L."/>
        </authorList>
    </citation>
    <scope>NUCLEOTIDE SEQUENCE [LARGE SCALE GENOMIC DNA]</scope>
    <source>
        <strain evidence="3">ZHUSHIDOU_FW_LH</strain>
        <tissue evidence="3">Leaf</tissue>
    </source>
</reference>
<protein>
    <submittedName>
        <fullName evidence="3">Uncharacterized protein</fullName>
    </submittedName>
</protein>
<evidence type="ECO:0000256" key="1">
    <source>
        <dbReference type="SAM" id="MobiDB-lite"/>
    </source>
</evidence>
<dbReference type="EMBL" id="JAYWIO010000036">
    <property type="protein sequence ID" value="KAK7236627.1"/>
    <property type="molecule type" value="Genomic_DNA"/>
</dbReference>
<feature type="chain" id="PRO_5043045275" evidence="2">
    <location>
        <begin position="27"/>
        <end position="372"/>
    </location>
</feature>
<proteinExistence type="predicted"/>
<keyword evidence="2" id="KW-0732">Signal</keyword>
<dbReference type="Proteomes" id="UP001372338">
    <property type="component" value="Unassembled WGS sequence"/>
</dbReference>
<gene>
    <name evidence="3" type="ORF">RIF29_45501</name>
</gene>
<dbReference type="AlphaFoldDB" id="A0AAN9DW02"/>
<accession>A0AAN9DW02</accession>
<keyword evidence="4" id="KW-1185">Reference proteome</keyword>
<feature type="region of interest" description="Disordered" evidence="1">
    <location>
        <begin position="73"/>
        <end position="105"/>
    </location>
</feature>
<name>A0AAN9DW02_CROPI</name>
<comment type="caution">
    <text evidence="3">The sequence shown here is derived from an EMBL/GenBank/DDBJ whole genome shotgun (WGS) entry which is preliminary data.</text>
</comment>
<feature type="compositionally biased region" description="Low complexity" evidence="1">
    <location>
        <begin position="77"/>
        <end position="99"/>
    </location>
</feature>
<evidence type="ECO:0000313" key="3">
    <source>
        <dbReference type="EMBL" id="KAK7236627.1"/>
    </source>
</evidence>